<comment type="caution">
    <text evidence="2">The sequence shown here is derived from an EMBL/GenBank/DDBJ whole genome shotgun (WGS) entry which is preliminary data.</text>
</comment>
<evidence type="ECO:0000313" key="2">
    <source>
        <dbReference type="EMBL" id="PXV91075.1"/>
    </source>
</evidence>
<dbReference type="EMBL" id="NOKA02000084">
    <property type="protein sequence ID" value="RDY28473.1"/>
    <property type="molecule type" value="Genomic_DNA"/>
</dbReference>
<evidence type="ECO:0000313" key="5">
    <source>
        <dbReference type="Proteomes" id="UP000247523"/>
    </source>
</evidence>
<reference evidence="3" key="3">
    <citation type="submission" date="2018-07" db="EMBL/GenBank/DDBJ databases">
        <authorList>
            <person name="Quirk P.G."/>
            <person name="Krulwich T.A."/>
        </authorList>
    </citation>
    <scope>NUCLEOTIDE SEQUENCE</scope>
    <source>
        <strain evidence="3">CCRI-19302</strain>
    </source>
</reference>
<organism evidence="2 5">
    <name type="scientific">Lachnotalea glycerini</name>
    <dbReference type="NCBI Taxonomy" id="1763509"/>
    <lineage>
        <taxon>Bacteria</taxon>
        <taxon>Bacillati</taxon>
        <taxon>Bacillota</taxon>
        <taxon>Clostridia</taxon>
        <taxon>Lachnospirales</taxon>
        <taxon>Lachnospiraceae</taxon>
        <taxon>Lachnotalea</taxon>
    </lineage>
</organism>
<dbReference type="RefSeq" id="WP_094377745.1">
    <property type="nucleotide sequence ID" value="NZ_NOKA02000084.1"/>
</dbReference>
<reference evidence="3 4" key="1">
    <citation type="journal article" date="2017" name="Genome Announc.">
        <title>Draft Genome Sequence of a Sporulating and Motile Strain of Lachnotalea glycerini Isolated from Water in Quebec City, Canada.</title>
        <authorList>
            <person name="Maheux A.F."/>
            <person name="Boudreau D.K."/>
            <person name="Berube E."/>
            <person name="Boissinot M."/>
            <person name="Raymond F."/>
            <person name="Brodeur S."/>
            <person name="Corbeil J."/>
            <person name="Isabel S."/>
            <person name="Omar R.F."/>
            <person name="Bergeron M.G."/>
        </authorList>
    </citation>
    <scope>NUCLEOTIDE SEQUENCE [LARGE SCALE GENOMIC DNA]</scope>
    <source>
        <strain evidence="3 4">CCRI-19302</strain>
    </source>
</reference>
<evidence type="ECO:0000313" key="4">
    <source>
        <dbReference type="Proteomes" id="UP000216411"/>
    </source>
</evidence>
<feature type="domain" description="HD-GYP" evidence="1">
    <location>
        <begin position="108"/>
        <end position="305"/>
    </location>
</feature>
<keyword evidence="4" id="KW-1185">Reference proteome</keyword>
<evidence type="ECO:0000313" key="3">
    <source>
        <dbReference type="EMBL" id="RDY28473.1"/>
    </source>
</evidence>
<proteinExistence type="predicted"/>
<dbReference type="SMART" id="SM00471">
    <property type="entry name" value="HDc"/>
    <property type="match status" value="1"/>
</dbReference>
<dbReference type="OrthoDB" id="9804747at2"/>
<evidence type="ECO:0000259" key="1">
    <source>
        <dbReference type="PROSITE" id="PS51832"/>
    </source>
</evidence>
<dbReference type="CDD" id="cd00077">
    <property type="entry name" value="HDc"/>
    <property type="match status" value="1"/>
</dbReference>
<dbReference type="PANTHER" id="PTHR43155">
    <property type="entry name" value="CYCLIC DI-GMP PHOSPHODIESTERASE PA4108-RELATED"/>
    <property type="match status" value="1"/>
</dbReference>
<dbReference type="SUPFAM" id="SSF109604">
    <property type="entry name" value="HD-domain/PDEase-like"/>
    <property type="match status" value="1"/>
</dbReference>
<name>A0A255IBC0_9FIRM</name>
<dbReference type="PANTHER" id="PTHR43155:SF2">
    <property type="entry name" value="CYCLIC DI-GMP PHOSPHODIESTERASE PA4108"/>
    <property type="match status" value="1"/>
</dbReference>
<dbReference type="Proteomes" id="UP000247523">
    <property type="component" value="Unassembled WGS sequence"/>
</dbReference>
<dbReference type="InterPro" id="IPR037522">
    <property type="entry name" value="HD_GYP_dom"/>
</dbReference>
<accession>A0A255IBC0</accession>
<dbReference type="AlphaFoldDB" id="A0A255IBC0"/>
<dbReference type="InterPro" id="IPR003607">
    <property type="entry name" value="HD/PDEase_dom"/>
</dbReference>
<dbReference type="Proteomes" id="UP000216411">
    <property type="component" value="Unassembled WGS sequence"/>
</dbReference>
<protein>
    <submittedName>
        <fullName evidence="2 3">HD-GYP domain-containing protein</fullName>
    </submittedName>
</protein>
<gene>
    <name evidence="2" type="ORF">C8E03_10482</name>
    <name evidence="3" type="ORF">CG710_019575</name>
</gene>
<dbReference type="PROSITE" id="PS51832">
    <property type="entry name" value="HD_GYP"/>
    <property type="match status" value="1"/>
</dbReference>
<reference evidence="2 5" key="2">
    <citation type="submission" date="2018-05" db="EMBL/GenBank/DDBJ databases">
        <title>Genomic Encyclopedia of Type Strains, Phase IV (KMG-IV): sequencing the most valuable type-strain genomes for metagenomic binning, comparative biology and taxonomic classification.</title>
        <authorList>
            <person name="Goeker M."/>
        </authorList>
    </citation>
    <scope>NUCLEOTIDE SEQUENCE [LARGE SCALE GENOMIC DNA]</scope>
    <source>
        <strain evidence="2 5">DSM 28816</strain>
    </source>
</reference>
<dbReference type="Pfam" id="PF13487">
    <property type="entry name" value="HD_5"/>
    <property type="match status" value="1"/>
</dbReference>
<dbReference type="EMBL" id="QICS01000004">
    <property type="protein sequence ID" value="PXV91075.1"/>
    <property type="molecule type" value="Genomic_DNA"/>
</dbReference>
<sequence>MRYIPIHNIKPGMVLGKTIFDKNGIKLLNMGNLITNDYLERIKSLGYPGLYIDDELSKDLQIDNIIIDTLKNEAVQSLKKIFVSTSTDSSSYQDEINFLSSNLLKIIDEIISNKDVIVNMVDLKIYDDYTYYHSVNVAILSLIVGNALKFHRAMLIQLGMAAILHDIGKKFTPIEILSKPGMLTDEEFDIIKEHPTNGYHFIKRFFPSISSATYVGILQHHERYDGSGYPSGAQGEGISLLGRILAVCDVYDALVSDRPYHKAYLPSEALEFIQGGSGSMFDPAIVITFCYKVASYPLGTAVTLSNGEVGIVVENYEEFNTRPKVKIVKNNIVTHYIDLKSDYNARNITIVGIANL</sequence>
<dbReference type="Gene3D" id="1.10.3210.10">
    <property type="entry name" value="Hypothetical protein af1432"/>
    <property type="match status" value="1"/>
</dbReference>